<dbReference type="EMBL" id="CP013614">
    <property type="protein sequence ID" value="ALS03116.1"/>
    <property type="molecule type" value="Genomic_DNA"/>
</dbReference>
<protein>
    <submittedName>
        <fullName evidence="1">Uncharacterized protein</fullName>
    </submittedName>
</protein>
<reference evidence="1 2" key="1">
    <citation type="submission" date="2015-12" db="EMBL/GenBank/DDBJ databases">
        <authorList>
            <person name="Lauer A."/>
            <person name="Humrighouse B."/>
            <person name="Loparev V."/>
            <person name="Shewmaker P.L."/>
            <person name="Whitney A.M."/>
            <person name="McLaughlin R.W."/>
        </authorList>
    </citation>
    <scope>NUCLEOTIDE SEQUENCE [LARGE SCALE GENOMIC DNA]</scope>
    <source>
        <strain evidence="1 2">LMG 23085</strain>
    </source>
</reference>
<evidence type="ECO:0000313" key="2">
    <source>
        <dbReference type="Proteomes" id="UP000065511"/>
    </source>
</evidence>
<organism evidence="1 2">
    <name type="scientific">Enterococcus silesiacus</name>
    <dbReference type="NCBI Taxonomy" id="332949"/>
    <lineage>
        <taxon>Bacteria</taxon>
        <taxon>Bacillati</taxon>
        <taxon>Bacillota</taxon>
        <taxon>Bacilli</taxon>
        <taxon>Lactobacillales</taxon>
        <taxon>Enterococcaceae</taxon>
        <taxon>Enterococcus</taxon>
    </lineage>
</organism>
<name>A0ABM5WDN1_9ENTE</name>
<sequence length="97" mass="10814">MNHSTTFRSHQALGAKSLRVEGNPIGSARVDDEQYKACKGREVTLLVNHSTTFRSNQTLGAKYLRVEGNPIGSTGVGDEQYKVCKEREVSLIYNSRR</sequence>
<proteinExistence type="predicted"/>
<gene>
    <name evidence="1" type="ORF">ATZ33_17560</name>
</gene>
<dbReference type="Proteomes" id="UP000065511">
    <property type="component" value="Chromosome"/>
</dbReference>
<evidence type="ECO:0000313" key="1">
    <source>
        <dbReference type="EMBL" id="ALS03116.1"/>
    </source>
</evidence>
<accession>A0ABM5WDN1</accession>
<keyword evidence="2" id="KW-1185">Reference proteome</keyword>